<dbReference type="Proteomes" id="UP000183509">
    <property type="component" value="Unassembled WGS sequence"/>
</dbReference>
<dbReference type="Proteomes" id="UP000070452">
    <property type="component" value="Unassembled WGS sequence"/>
</dbReference>
<dbReference type="Proteomes" id="UP000191171">
    <property type="component" value="Unassembled WGS sequence"/>
</dbReference>
<reference evidence="6 11" key="4">
    <citation type="submission" date="2018-05" db="EMBL/GenBank/DDBJ databases">
        <title>Vancomycin-resistant Enterococcus faecium strain from Chelyabinsk, Russia.</title>
        <authorList>
            <person name="Gostev V."/>
            <person name="Goncharov A."/>
            <person name="Kolodzhieva V."/>
            <person name="Suvorov A."/>
            <person name="Sidorenko S."/>
            <person name="Zueva L."/>
        </authorList>
    </citation>
    <scope>NUCLEOTIDE SEQUENCE [LARGE SCALE GENOMIC DNA]</scope>
    <source>
        <strain evidence="6 11">20</strain>
    </source>
</reference>
<dbReference type="STRING" id="1352.AL014_06750"/>
<reference evidence="7 9" key="2">
    <citation type="submission" date="2016-04" db="EMBL/GenBank/DDBJ databases">
        <authorList>
            <person name="Millard A."/>
        </authorList>
    </citation>
    <scope>NUCLEOTIDE SEQUENCE [LARGE SCALE GENOMIC DNA]</scope>
    <source>
        <strain evidence="7">Isolate 22</strain>
    </source>
</reference>
<evidence type="ECO:0000313" key="8">
    <source>
        <dbReference type="Proteomes" id="UP000070452"/>
    </source>
</evidence>
<dbReference type="EMBL" id="JARPTX010000015">
    <property type="protein sequence ID" value="MDT2369750.1"/>
    <property type="molecule type" value="Genomic_DNA"/>
</dbReference>
<proteinExistence type="predicted"/>
<evidence type="ECO:0000313" key="3">
    <source>
        <dbReference type="EMBL" id="MDC4248245.1"/>
    </source>
</evidence>
<reference evidence="1 12" key="5">
    <citation type="submission" date="2019-10" db="EMBL/GenBank/DDBJ databases">
        <title>Evolutionary dynamics of vancomycin-resistant Enterococcus faecium during gastrointestinal tract colonization and bloodstream infection in immunocompromised pediatric patients.</title>
        <authorList>
            <person name="Chilambi G.S."/>
            <person name="Nordstrom H.R."/>
            <person name="Evans D.R."/>
            <person name="Ferrolino J."/>
            <person name="Hayden R.T."/>
            <person name="Maron G.M."/>
            <person name="Vo A.N."/>
            <person name="Gilmore M.S."/>
            <person name="Wolf J."/>
            <person name="Rosch J.W."/>
            <person name="Van Tyne D."/>
        </authorList>
    </citation>
    <scope>NUCLEOTIDE SEQUENCE [LARGE SCALE GENOMIC DNA]</scope>
    <source>
        <strain evidence="1 12">VRECG27</strain>
    </source>
</reference>
<evidence type="ECO:0000313" key="1">
    <source>
        <dbReference type="EMBL" id="KAB7576175.1"/>
    </source>
</evidence>
<dbReference type="EMBL" id="LRHK01000001">
    <property type="protein sequence ID" value="KWX19123.1"/>
    <property type="molecule type" value="Genomic_DNA"/>
</dbReference>
<dbReference type="EMBL" id="WEFP01000001">
    <property type="protein sequence ID" value="KAB7576175.1"/>
    <property type="molecule type" value="Genomic_DNA"/>
</dbReference>
<protein>
    <recommendedName>
        <fullName evidence="13">M protein trans-acting positive regulator</fullName>
    </recommendedName>
</protein>
<dbReference type="Proteomes" id="UP000469871">
    <property type="component" value="Unassembled WGS sequence"/>
</dbReference>
<comment type="caution">
    <text evidence="6">The sequence shown here is derived from an EMBL/GenBank/DDBJ whole genome shotgun (WGS) entry which is preliminary data.</text>
</comment>
<evidence type="ECO:0000313" key="6">
    <source>
        <dbReference type="EMBL" id="PZM55469.1"/>
    </source>
</evidence>
<dbReference type="EMBL" id="FKLM01000017">
    <property type="protein sequence ID" value="SAZ07937.1"/>
    <property type="molecule type" value="Genomic_DNA"/>
</dbReference>
<evidence type="ECO:0000313" key="5">
    <source>
        <dbReference type="EMBL" id="OOL80226.1"/>
    </source>
</evidence>
<reference evidence="4" key="7">
    <citation type="submission" date="2023-03" db="EMBL/GenBank/DDBJ databases">
        <authorList>
            <person name="Shen W."/>
            <person name="Cai J."/>
        </authorList>
    </citation>
    <scope>NUCLEOTIDE SEQUENCE</scope>
    <source>
        <strain evidence="4">B1010-2</strain>
    </source>
</reference>
<dbReference type="PATRIC" id="fig|1352.1358.peg.1651"/>
<reference evidence="5 10" key="3">
    <citation type="submission" date="2017-02" db="EMBL/GenBank/DDBJ databases">
        <title>Clonality and virulence of isolates of VRE in Hematopoietic Stem Cell Transplanted (HSCT) patients.</title>
        <authorList>
            <person name="Marchi A.P."/>
            <person name="Martins R.C."/>
            <person name="Marie S.K."/>
            <person name="Levin A.S."/>
            <person name="Costa S.F."/>
        </authorList>
    </citation>
    <scope>NUCLEOTIDE SEQUENCE [LARGE SCALE GENOMIC DNA]</scope>
    <source>
        <strain evidence="5 10">LIM1759</strain>
    </source>
</reference>
<gene>
    <name evidence="2" type="ORF">AWT83_11810</name>
    <name evidence="5" type="ORF">B1P95_12050</name>
    <name evidence="6" type="ORF">DKP91_09345</name>
    <name evidence="7" type="ORF">DTPHA_601341</name>
    <name evidence="1" type="ORF">GBM73_02075</name>
    <name evidence="3" type="ORF">M3X98_09285</name>
    <name evidence="4" type="ORF">P6Z85_06200</name>
</gene>
<evidence type="ECO:0008006" key="13">
    <source>
        <dbReference type="Google" id="ProtNLM"/>
    </source>
</evidence>
<evidence type="ECO:0000313" key="4">
    <source>
        <dbReference type="EMBL" id="MDT2369750.1"/>
    </source>
</evidence>
<evidence type="ECO:0000313" key="2">
    <source>
        <dbReference type="EMBL" id="KWX19123.1"/>
    </source>
</evidence>
<evidence type="ECO:0000313" key="9">
    <source>
        <dbReference type="Proteomes" id="UP000183509"/>
    </source>
</evidence>
<evidence type="ECO:0000313" key="11">
    <source>
        <dbReference type="Proteomes" id="UP000249070"/>
    </source>
</evidence>
<accession>A0A132YYI7</accession>
<reference evidence="3" key="6">
    <citation type="submission" date="2022-05" db="EMBL/GenBank/DDBJ databases">
        <title>Draft genome sequences of Clostridium perfringens strains isolated from Peru.</title>
        <authorList>
            <person name="Hurtado R."/>
            <person name="Lima L."/>
            <person name="Sousa T."/>
            <person name="Jaiswal A.K."/>
            <person name="Tiwari S."/>
            <person name="Maturrano L."/>
            <person name="Brenig B."/>
            <person name="Azevedo V."/>
        </authorList>
    </citation>
    <scope>NUCLEOTIDE SEQUENCE</scope>
    <source>
        <strain evidence="3">CP4</strain>
    </source>
</reference>
<dbReference type="RefSeq" id="WP_002296631.1">
    <property type="nucleotide sequence ID" value="NZ_AP024831.1"/>
</dbReference>
<dbReference type="AlphaFoldDB" id="A0A132YYI7"/>
<dbReference type="EMBL" id="JAMWMK010000013">
    <property type="protein sequence ID" value="MDC4248245.1"/>
    <property type="molecule type" value="Genomic_DNA"/>
</dbReference>
<dbReference type="EMBL" id="MVGJ01000079">
    <property type="protein sequence ID" value="OOL80226.1"/>
    <property type="molecule type" value="Genomic_DNA"/>
</dbReference>
<sequence>MFEEFIDINERQVYQFLNYCYERDEKLYVVKDIALDLNYTLAKMNSVIQQAESFCERYPEYKLSFLSENKMIKVEFSSQFLLSKVYSILLEGTIGYILLDSLYKGTYQSLENLSQKII</sequence>
<dbReference type="GeneID" id="66454430"/>
<dbReference type="EMBL" id="QHGU01000042">
    <property type="protein sequence ID" value="PZM55469.1"/>
    <property type="molecule type" value="Genomic_DNA"/>
</dbReference>
<evidence type="ECO:0000313" key="10">
    <source>
        <dbReference type="Proteomes" id="UP000191171"/>
    </source>
</evidence>
<evidence type="ECO:0000313" key="7">
    <source>
        <dbReference type="EMBL" id="SAZ07937.1"/>
    </source>
</evidence>
<evidence type="ECO:0000313" key="12">
    <source>
        <dbReference type="Proteomes" id="UP000469871"/>
    </source>
</evidence>
<dbReference type="Proteomes" id="UP001141166">
    <property type="component" value="Unassembled WGS sequence"/>
</dbReference>
<organism evidence="6 11">
    <name type="scientific">Enterococcus faecium</name>
    <name type="common">Streptococcus faecium</name>
    <dbReference type="NCBI Taxonomy" id="1352"/>
    <lineage>
        <taxon>Bacteria</taxon>
        <taxon>Bacillati</taxon>
        <taxon>Bacillota</taxon>
        <taxon>Bacilli</taxon>
        <taxon>Lactobacillales</taxon>
        <taxon>Enterococcaceae</taxon>
        <taxon>Enterococcus</taxon>
    </lineage>
</organism>
<reference evidence="2 8" key="1">
    <citation type="submission" date="2016-01" db="EMBL/GenBank/DDBJ databases">
        <title>Molecular Mechanisms for transfer of large genomic segments between Enterococcus faecium strains.</title>
        <authorList>
            <person name="Garcia-Solache M.A."/>
            <person name="Lebreton F."/>
            <person name="Mclaughlin R.E."/>
            <person name="Whiteaker J.D."/>
            <person name="Gilmore M.S."/>
            <person name="Rice L.B."/>
        </authorList>
    </citation>
    <scope>NUCLEOTIDE SEQUENCE [LARGE SCALE GENOMIC DNA]</scope>
    <source>
        <strain evidence="2 8">D344RRF x C68</strain>
    </source>
</reference>
<dbReference type="Proteomes" id="UP000249070">
    <property type="component" value="Unassembled WGS sequence"/>
</dbReference>
<dbReference type="Proteomes" id="UP001260956">
    <property type="component" value="Unassembled WGS sequence"/>
</dbReference>
<name>A0A132YYI7_ENTFC</name>